<proteinExistence type="predicted"/>
<dbReference type="PANTHER" id="PTHR45266">
    <property type="entry name" value="OXALOACETATE DECARBOXYLASE ALPHA CHAIN"/>
    <property type="match status" value="1"/>
</dbReference>
<reference evidence="3 4" key="1">
    <citation type="journal article" date="2007" name="Archaea">
        <title>The genome of Hyperthermus butylicus: a sulfur-reducing, peptide fermenting, neutrophilic Crenarchaeote growing up to 108 degrees C.</title>
        <authorList>
            <person name="Brugger K."/>
            <person name="Chen L."/>
            <person name="Stark M."/>
            <person name="Zibat A."/>
            <person name="Redder P."/>
            <person name="Ruepp A."/>
            <person name="Awayez M."/>
            <person name="She Q."/>
            <person name="Garrett R.A."/>
            <person name="Klenk H.P."/>
        </authorList>
    </citation>
    <scope>NUCLEOTIDE SEQUENCE [LARGE SCALE GENOMIC DNA]</scope>
    <source>
        <strain evidence="4">DSM 5456 / JCM 9403 / PLM1-5</strain>
    </source>
</reference>
<dbReference type="InterPro" id="IPR000089">
    <property type="entry name" value="Biotin_lipoyl"/>
</dbReference>
<gene>
    <name evidence="3" type="ordered locus">Hbut_1156</name>
</gene>
<dbReference type="eggNOG" id="arCOG02699">
    <property type="taxonomic scope" value="Archaea"/>
</dbReference>
<dbReference type="PROSITE" id="PS50968">
    <property type="entry name" value="BIOTINYL_LIPOYL"/>
    <property type="match status" value="1"/>
</dbReference>
<feature type="domain" description="Lipoyl-binding" evidence="2">
    <location>
        <begin position="81"/>
        <end position="155"/>
    </location>
</feature>
<dbReference type="STRING" id="415426.Hbut_1156"/>
<keyword evidence="4" id="KW-1185">Reference proteome</keyword>
<dbReference type="Pfam" id="PF00364">
    <property type="entry name" value="Biotin_lipoyl"/>
    <property type="match status" value="1"/>
</dbReference>
<dbReference type="SUPFAM" id="SSF51230">
    <property type="entry name" value="Single hybrid motif"/>
    <property type="match status" value="1"/>
</dbReference>
<keyword evidence="1" id="KW-0092">Biotin</keyword>
<dbReference type="InterPro" id="IPR050709">
    <property type="entry name" value="Biotin_Carboxyl_Carrier/Decarb"/>
</dbReference>
<evidence type="ECO:0000256" key="1">
    <source>
        <dbReference type="ARBA" id="ARBA00023267"/>
    </source>
</evidence>
<evidence type="ECO:0000259" key="2">
    <source>
        <dbReference type="PROSITE" id="PS50968"/>
    </source>
</evidence>
<dbReference type="CDD" id="cd06850">
    <property type="entry name" value="biotinyl_domain"/>
    <property type="match status" value="1"/>
</dbReference>
<evidence type="ECO:0000313" key="3">
    <source>
        <dbReference type="EMBL" id="ABM80993.1"/>
    </source>
</evidence>
<name>A2BLY2_HYPBU</name>
<dbReference type="EnsemblBacteria" id="ABM80993">
    <property type="protein sequence ID" value="ABM80993"/>
    <property type="gene ID" value="Hbut_1156"/>
</dbReference>
<evidence type="ECO:0000313" key="4">
    <source>
        <dbReference type="Proteomes" id="UP000002593"/>
    </source>
</evidence>
<sequence length="158" mass="17175">MDGHGRRGGPRLVEFREVDIGVYEAVVELEDGRKVSVKARLVGDILETPYGSYHISDLVLAEEEAERGRAGDVSSAESWLVEFDPESSELRAKLPVKVVDVHVSVGERVDKGDLLLLVETMKMVNEVHAPCSGVVEYVVDSGMGVGRGQPLARIKCSS</sequence>
<dbReference type="InterPro" id="IPR011053">
    <property type="entry name" value="Single_hybrid_motif"/>
</dbReference>
<dbReference type="AlphaFoldDB" id="A2BLY2"/>
<dbReference type="HOGENOM" id="CLU_1665481_0_0_2"/>
<organism evidence="3 4">
    <name type="scientific">Hyperthermus butylicus (strain DSM 5456 / JCM 9403 / PLM1-5)</name>
    <dbReference type="NCBI Taxonomy" id="415426"/>
    <lineage>
        <taxon>Archaea</taxon>
        <taxon>Thermoproteota</taxon>
        <taxon>Thermoprotei</taxon>
        <taxon>Desulfurococcales</taxon>
        <taxon>Pyrodictiaceae</taxon>
        <taxon>Hyperthermus</taxon>
    </lineage>
</organism>
<dbReference type="KEGG" id="hbu:Hbut_1156"/>
<dbReference type="GeneID" id="25393316"/>
<dbReference type="RefSeq" id="WP_011822311.1">
    <property type="nucleotide sequence ID" value="NC_008818.1"/>
</dbReference>
<protein>
    <recommendedName>
        <fullName evidence="2">Lipoyl-binding domain-containing protein</fullName>
    </recommendedName>
</protein>
<dbReference type="EMBL" id="CP000493">
    <property type="protein sequence ID" value="ABM80993.1"/>
    <property type="molecule type" value="Genomic_DNA"/>
</dbReference>
<accession>A2BLY2</accession>
<dbReference type="Proteomes" id="UP000002593">
    <property type="component" value="Chromosome"/>
</dbReference>
<dbReference type="PANTHER" id="PTHR45266:SF3">
    <property type="entry name" value="OXALOACETATE DECARBOXYLASE ALPHA CHAIN"/>
    <property type="match status" value="1"/>
</dbReference>
<dbReference type="Gene3D" id="2.40.50.100">
    <property type="match status" value="1"/>
</dbReference>
<dbReference type="OrthoDB" id="31083at2157"/>